<name>A0A2U3MZG8_9GAMM</name>
<reference evidence="2" key="1">
    <citation type="submission" date="2018-03" db="EMBL/GenBank/DDBJ databases">
        <authorList>
            <person name="Blom J."/>
        </authorList>
    </citation>
    <scope>NUCLEOTIDE SEQUENCE [LARGE SCALE GENOMIC DNA]</scope>
    <source>
        <strain evidence="2">KPC-SM-21</strain>
    </source>
</reference>
<sequence>MKESIVHVRQDQGKEADLYCYRDSNHEIVRIMDMEGNTLAHNPRSRCVIWMSEIWYY</sequence>
<keyword evidence="2" id="KW-1185">Reference proteome</keyword>
<dbReference type="AlphaFoldDB" id="A0A2U3MZG8"/>
<organism evidence="1 2">
    <name type="scientific">Acinetobacter stercoris</name>
    <dbReference type="NCBI Taxonomy" id="2126983"/>
    <lineage>
        <taxon>Bacteria</taxon>
        <taxon>Pseudomonadati</taxon>
        <taxon>Pseudomonadota</taxon>
        <taxon>Gammaproteobacteria</taxon>
        <taxon>Moraxellales</taxon>
        <taxon>Moraxellaceae</taxon>
        <taxon>Acinetobacter</taxon>
    </lineage>
</organism>
<protein>
    <submittedName>
        <fullName evidence="1">Uncharacterized protein</fullName>
    </submittedName>
</protein>
<gene>
    <name evidence="1" type="ORF">KPC_1995</name>
</gene>
<evidence type="ECO:0000313" key="2">
    <source>
        <dbReference type="Proteomes" id="UP000245974"/>
    </source>
</evidence>
<dbReference type="Proteomes" id="UP000245974">
    <property type="component" value="Unassembled WGS sequence"/>
</dbReference>
<dbReference type="EMBL" id="OOGT01000083">
    <property type="protein sequence ID" value="SPL70817.1"/>
    <property type="molecule type" value="Genomic_DNA"/>
</dbReference>
<accession>A0A2U3MZG8</accession>
<evidence type="ECO:0000313" key="1">
    <source>
        <dbReference type="EMBL" id="SPL70817.1"/>
    </source>
</evidence>
<dbReference type="InParanoid" id="A0A2U3MZG8"/>
<proteinExistence type="predicted"/>